<dbReference type="EMBL" id="CP071869">
    <property type="protein sequence ID" value="QTE22771.1"/>
    <property type="molecule type" value="Genomic_DNA"/>
</dbReference>
<dbReference type="Pfam" id="PF13366">
    <property type="entry name" value="PDDEXK_3"/>
    <property type="match status" value="1"/>
</dbReference>
<sequence>MEYVSSLSENEISKIIVDCAYRVHKTLGPGLLESTYETCLFYELDERNLVVERQKVLPVVYNNLKLEAGYRIDLLVENKVIIELKSVKKLDDVHTAQMITYLRLSDCKLGLLINFNVSLIKYGIKRIVNNL</sequence>
<accession>A0A975H6S8</accession>
<dbReference type="RefSeq" id="WP_208078714.1">
    <property type="nucleotide sequence ID" value="NZ_CP071869.1"/>
</dbReference>
<proteinExistence type="predicted"/>
<dbReference type="KEGG" id="pcea:J3359_00375"/>
<evidence type="ECO:0000313" key="2">
    <source>
        <dbReference type="Proteomes" id="UP000663920"/>
    </source>
</evidence>
<dbReference type="NCBIfam" id="TIGR04256">
    <property type="entry name" value="GxxExxY"/>
    <property type="match status" value="1"/>
</dbReference>
<dbReference type="InterPro" id="IPR026350">
    <property type="entry name" value="GxxExxY"/>
</dbReference>
<evidence type="ECO:0000313" key="1">
    <source>
        <dbReference type="EMBL" id="QTE22771.1"/>
    </source>
</evidence>
<name>A0A975H6S8_9FLAO</name>
<reference evidence="1 2" key="1">
    <citation type="submission" date="2021-03" db="EMBL/GenBank/DDBJ databases">
        <title>Complete genome of Polaribacter_sp.SM13.</title>
        <authorList>
            <person name="Jeong S.W."/>
            <person name="Bae J.W."/>
        </authorList>
    </citation>
    <scope>NUCLEOTIDE SEQUENCE [LARGE SCALE GENOMIC DNA]</scope>
    <source>
        <strain evidence="1 2">SM13</strain>
    </source>
</reference>
<organism evidence="1 2">
    <name type="scientific">Polaribacter cellanae</name>
    <dbReference type="NCBI Taxonomy" id="2818493"/>
    <lineage>
        <taxon>Bacteria</taxon>
        <taxon>Pseudomonadati</taxon>
        <taxon>Bacteroidota</taxon>
        <taxon>Flavobacteriia</taxon>
        <taxon>Flavobacteriales</taxon>
        <taxon>Flavobacteriaceae</taxon>
    </lineage>
</organism>
<keyword evidence="2" id="KW-1185">Reference proteome</keyword>
<gene>
    <name evidence="1" type="ORF">J3359_00375</name>
</gene>
<dbReference type="Proteomes" id="UP000663920">
    <property type="component" value="Chromosome"/>
</dbReference>
<dbReference type="AlphaFoldDB" id="A0A975H6S8"/>
<protein>
    <submittedName>
        <fullName evidence="1">GxxExxY protein</fullName>
    </submittedName>
</protein>